<dbReference type="PROSITE" id="PS51257">
    <property type="entry name" value="PROKAR_LIPOPROTEIN"/>
    <property type="match status" value="1"/>
</dbReference>
<name>A0A543B085_9ACTN</name>
<reference evidence="1 2" key="1">
    <citation type="submission" date="2019-06" db="EMBL/GenBank/DDBJ databases">
        <title>Sequencing the genomes of 1000 actinobacteria strains.</title>
        <authorList>
            <person name="Klenk H.-P."/>
        </authorList>
    </citation>
    <scope>NUCLEOTIDE SEQUENCE [LARGE SCALE GENOMIC DNA]</scope>
    <source>
        <strain evidence="1 2">DSM 45928</strain>
    </source>
</reference>
<keyword evidence="2" id="KW-1185">Reference proteome</keyword>
<evidence type="ECO:0000313" key="2">
    <source>
        <dbReference type="Proteomes" id="UP000317043"/>
    </source>
</evidence>
<accession>A0A543B085</accession>
<proteinExistence type="predicted"/>
<sequence length="298" mass="30965">MRRTLTITMGTAIVAALLLGCSSTEEPSAGDEITADVVMLENDPVLPLPPPAISPDPVDPGLVAGWIAADLGGDADPRPRDPAGVELPEAEPGKSYVFAAVATSCLPARGASLWRDGDALNVVMDVPDEDVDCVAPNHAQVQLAVDSDLVAGVTTVNGDPVVDPMGPAKPVTEIPVGELFDDWTHLVKVAPVEITAPGDADPILDALTETGEADNLDEITAAVTEPVPDDTRRFAFLTRGCPGDDTILVVAADVVAAERVGPGRSGCSDVEQFTVAVFDVPADRLTTGTRPMLYDQTD</sequence>
<comment type="caution">
    <text evidence="1">The sequence shown here is derived from an EMBL/GenBank/DDBJ whole genome shotgun (WGS) entry which is preliminary data.</text>
</comment>
<dbReference type="OrthoDB" id="4328458at2"/>
<dbReference type="Proteomes" id="UP000317043">
    <property type="component" value="Unassembled WGS sequence"/>
</dbReference>
<protein>
    <recommendedName>
        <fullName evidence="3">LppP/LprE lipoprotein</fullName>
    </recommendedName>
</protein>
<organism evidence="1 2">
    <name type="scientific">Stackebrandtia endophytica</name>
    <dbReference type="NCBI Taxonomy" id="1496996"/>
    <lineage>
        <taxon>Bacteria</taxon>
        <taxon>Bacillati</taxon>
        <taxon>Actinomycetota</taxon>
        <taxon>Actinomycetes</taxon>
        <taxon>Glycomycetales</taxon>
        <taxon>Glycomycetaceae</taxon>
        <taxon>Stackebrandtia</taxon>
    </lineage>
</organism>
<gene>
    <name evidence="1" type="ORF">FB566_3826</name>
</gene>
<evidence type="ECO:0008006" key="3">
    <source>
        <dbReference type="Google" id="ProtNLM"/>
    </source>
</evidence>
<dbReference type="EMBL" id="VFOW01000001">
    <property type="protein sequence ID" value="TQL78243.1"/>
    <property type="molecule type" value="Genomic_DNA"/>
</dbReference>
<evidence type="ECO:0000313" key="1">
    <source>
        <dbReference type="EMBL" id="TQL78243.1"/>
    </source>
</evidence>
<dbReference type="RefSeq" id="WP_142042382.1">
    <property type="nucleotide sequence ID" value="NZ_JBHTGS010000004.1"/>
</dbReference>
<dbReference type="AlphaFoldDB" id="A0A543B085"/>
<dbReference type="InParanoid" id="A0A543B085"/>